<evidence type="ECO:0000313" key="2">
    <source>
        <dbReference type="Proteomes" id="UP000183053"/>
    </source>
</evidence>
<name>A0A1H1GK13_9ACTN</name>
<keyword evidence="2" id="KW-1185">Reference proteome</keyword>
<evidence type="ECO:0008006" key="3">
    <source>
        <dbReference type="Google" id="ProtNLM"/>
    </source>
</evidence>
<organism evidence="1 2">
    <name type="scientific">Tsukamurella pulmonis</name>
    <dbReference type="NCBI Taxonomy" id="47312"/>
    <lineage>
        <taxon>Bacteria</taxon>
        <taxon>Bacillati</taxon>
        <taxon>Actinomycetota</taxon>
        <taxon>Actinomycetes</taxon>
        <taxon>Mycobacteriales</taxon>
        <taxon>Tsukamurellaceae</taxon>
        <taxon>Tsukamurella</taxon>
    </lineage>
</organism>
<protein>
    <recommendedName>
        <fullName evidence="3">DUF1272 domain-containing protein</fullName>
    </recommendedName>
</protein>
<dbReference type="STRING" id="47312.SAMN04489765_3372"/>
<reference evidence="2" key="1">
    <citation type="submission" date="2016-10" db="EMBL/GenBank/DDBJ databases">
        <authorList>
            <person name="Varghese N."/>
            <person name="Submissions S."/>
        </authorList>
    </citation>
    <scope>NUCLEOTIDE SEQUENCE [LARGE SCALE GENOMIC DNA]</scope>
    <source>
        <strain evidence="2">DSM 44142</strain>
    </source>
</reference>
<gene>
    <name evidence="1" type="ORF">SAMN04489765_3372</name>
</gene>
<dbReference type="Pfam" id="PF06906">
    <property type="entry name" value="DUF1272"/>
    <property type="match status" value="1"/>
</dbReference>
<dbReference type="OrthoDB" id="9808883at2"/>
<dbReference type="EMBL" id="FNLF01000002">
    <property type="protein sequence ID" value="SDR13218.1"/>
    <property type="molecule type" value="Genomic_DNA"/>
</dbReference>
<dbReference type="InterPro" id="IPR010696">
    <property type="entry name" value="DUF1272"/>
</dbReference>
<proteinExistence type="predicted"/>
<dbReference type="Proteomes" id="UP000183053">
    <property type="component" value="Unassembled WGS sequence"/>
</dbReference>
<evidence type="ECO:0000313" key="1">
    <source>
        <dbReference type="EMBL" id="SDR13218.1"/>
    </source>
</evidence>
<accession>A0A1H1GK13</accession>
<sequence length="79" mass="8701">MLEIRPNCECCGRDVAPDSRDVLICTFECTWCGDCNREKLHGTCPNCGGELVRRPVRPAPLLAEHPASTVRVVSDTCRA</sequence>
<dbReference type="AlphaFoldDB" id="A0A1H1GK13"/>